<sequence>MTSLDVAVLLRELGGIAALRALHERDDEREYGAVVRMSSDEALLRETIVLLDVAGRCWADEKTRSLEDEVEIVGLL</sequence>
<evidence type="ECO:0000313" key="2">
    <source>
        <dbReference type="Proteomes" id="UP000237105"/>
    </source>
</evidence>
<evidence type="ECO:0000313" key="1">
    <source>
        <dbReference type="EMBL" id="PON54264.1"/>
    </source>
</evidence>
<dbReference type="AlphaFoldDB" id="A0A2P5BZQ1"/>
<keyword evidence="2" id="KW-1185">Reference proteome</keyword>
<gene>
    <name evidence="1" type="ORF">PanWU01x14_196540</name>
</gene>
<accession>A0A2P5BZQ1</accession>
<dbReference type="EMBL" id="JXTB01000197">
    <property type="protein sequence ID" value="PON54264.1"/>
    <property type="molecule type" value="Genomic_DNA"/>
</dbReference>
<reference evidence="2" key="1">
    <citation type="submission" date="2016-06" db="EMBL/GenBank/DDBJ databases">
        <title>Parallel loss of symbiosis genes in relatives of nitrogen-fixing non-legume Parasponia.</title>
        <authorList>
            <person name="Van Velzen R."/>
            <person name="Holmer R."/>
            <person name="Bu F."/>
            <person name="Rutten L."/>
            <person name="Van Zeijl A."/>
            <person name="Liu W."/>
            <person name="Santuari L."/>
            <person name="Cao Q."/>
            <person name="Sharma T."/>
            <person name="Shen D."/>
            <person name="Roswanjaya Y."/>
            <person name="Wardhani T."/>
            <person name="Kalhor M.S."/>
            <person name="Jansen J."/>
            <person name="Van den Hoogen J."/>
            <person name="Gungor B."/>
            <person name="Hartog M."/>
            <person name="Hontelez J."/>
            <person name="Verver J."/>
            <person name="Yang W.-C."/>
            <person name="Schijlen E."/>
            <person name="Repin R."/>
            <person name="Schilthuizen M."/>
            <person name="Schranz E."/>
            <person name="Heidstra R."/>
            <person name="Miyata K."/>
            <person name="Fedorova E."/>
            <person name="Kohlen W."/>
            <person name="Bisseling T."/>
            <person name="Smit S."/>
            <person name="Geurts R."/>
        </authorList>
    </citation>
    <scope>NUCLEOTIDE SEQUENCE [LARGE SCALE GENOMIC DNA]</scope>
    <source>
        <strain evidence="2">cv. WU1-14</strain>
    </source>
</reference>
<organism evidence="1 2">
    <name type="scientific">Parasponia andersonii</name>
    <name type="common">Sponia andersonii</name>
    <dbReference type="NCBI Taxonomy" id="3476"/>
    <lineage>
        <taxon>Eukaryota</taxon>
        <taxon>Viridiplantae</taxon>
        <taxon>Streptophyta</taxon>
        <taxon>Embryophyta</taxon>
        <taxon>Tracheophyta</taxon>
        <taxon>Spermatophyta</taxon>
        <taxon>Magnoliopsida</taxon>
        <taxon>eudicotyledons</taxon>
        <taxon>Gunneridae</taxon>
        <taxon>Pentapetalae</taxon>
        <taxon>rosids</taxon>
        <taxon>fabids</taxon>
        <taxon>Rosales</taxon>
        <taxon>Cannabaceae</taxon>
        <taxon>Parasponia</taxon>
    </lineage>
</organism>
<proteinExistence type="predicted"/>
<comment type="caution">
    <text evidence="1">The sequence shown here is derived from an EMBL/GenBank/DDBJ whole genome shotgun (WGS) entry which is preliminary data.</text>
</comment>
<dbReference type="Proteomes" id="UP000237105">
    <property type="component" value="Unassembled WGS sequence"/>
</dbReference>
<protein>
    <submittedName>
        <fullName evidence="1">Uncharacterized protein</fullName>
    </submittedName>
</protein>
<name>A0A2P5BZQ1_PARAD</name>